<feature type="domain" description="EF-hand" evidence="10">
    <location>
        <begin position="948"/>
        <end position="983"/>
    </location>
</feature>
<dbReference type="GO" id="GO:0016020">
    <property type="term" value="C:membrane"/>
    <property type="evidence" value="ECO:0007669"/>
    <property type="project" value="UniProtKB-SubCell"/>
</dbReference>
<dbReference type="EMBL" id="LHPG02000009">
    <property type="protein sequence ID" value="PRW56329.1"/>
    <property type="molecule type" value="Genomic_DNA"/>
</dbReference>
<feature type="region of interest" description="Disordered" evidence="8">
    <location>
        <begin position="1"/>
        <end position="58"/>
    </location>
</feature>
<evidence type="ECO:0000256" key="1">
    <source>
        <dbReference type="ARBA" id="ARBA00004606"/>
    </source>
</evidence>
<organism evidence="11 12">
    <name type="scientific">Chlorella sorokiniana</name>
    <name type="common">Freshwater green alga</name>
    <dbReference type="NCBI Taxonomy" id="3076"/>
    <lineage>
        <taxon>Eukaryota</taxon>
        <taxon>Viridiplantae</taxon>
        <taxon>Chlorophyta</taxon>
        <taxon>core chlorophytes</taxon>
        <taxon>Trebouxiophyceae</taxon>
        <taxon>Chlorellales</taxon>
        <taxon>Chlorellaceae</taxon>
        <taxon>Chlorella clade</taxon>
        <taxon>Chlorella</taxon>
    </lineage>
</organism>
<proteinExistence type="predicted"/>
<dbReference type="GO" id="GO:0035269">
    <property type="term" value="P:protein O-linked glycosylation via mannose"/>
    <property type="evidence" value="ECO:0007669"/>
    <property type="project" value="TreeGrafter"/>
</dbReference>
<dbReference type="AlphaFoldDB" id="A0A2P6TQL3"/>
<feature type="compositionally biased region" description="Basic and acidic residues" evidence="8">
    <location>
        <begin position="9"/>
        <end position="28"/>
    </location>
</feature>
<keyword evidence="7" id="KW-0325">Glycoprotein</keyword>
<dbReference type="GO" id="GO:0015020">
    <property type="term" value="F:glucuronosyltransferase activity"/>
    <property type="evidence" value="ECO:0007669"/>
    <property type="project" value="TreeGrafter"/>
</dbReference>
<dbReference type="InterPro" id="IPR018247">
    <property type="entry name" value="EF_Hand_1_Ca_BS"/>
</dbReference>
<sequence>MAPGQPEGGSDRRPAERGRSLEWGRRASVDLGPPRRPLSPVKRGRPGQQPKQRQPKRTTARTLGLWALLIFISFAALYSQLRVAGSMGGVNDRGAGQRHGLLKGLSAVKGLQAKQEYRRLHSHEVTVGAEQLQCGGRLEPPTVRLLSRQLKEERQAAKLRSYLPPPLFLADPGSRHKRCRASPHDSERPPRLHRVALFTPEDASGLDWVHSAPQRADRDEMRLTQRLRALLSQQQQQVAVQQQPAEPQQQQQQAQHTMGKQQQQQQQQAHPAASQQQRFAFGSVQLQGAGGEAAAAVAAYSVLGTGGSKRGMPPADITVVTQLSIDRLPSLRQQCASWRGPTVAVVYAPLVHGLLSGLSGSSDAEVADLEGVDPLDALAYIRRAYAGMAGLKDGCSLTLELVVEERCTEALAGLWPINANRNRALMLAATPAVLLLDVDFLVGGSLSPWLRGRPSAGISGLADARRLLRATSRGMLDGTGGGTGSSVSSSSGGRSRSSSGGSTATGSSKGSKGGQHDWPSLLKAGASTNNTSADDAWLAALLAEAEAQRVSWLEAVLSQNAAVVLPAFQTATTRRQLLRGRRIAMAAAAADKAGVAAMATATPPQIFGFQQDKYPRGHKATRYGWWVQASQPYAIDYWQGYEPFLLIPTARTPFYDERFRGYGWDKHVHMLHAVRQLGMKLVVHPDAWLVHLPHEHSAAQSLSKETGQRAKLHDLFVEARRRILNKRFVPVSAYFKQCSASLAEHPKHLPERHSWLDAGGSGKGAGATELHAAWHQQQAAAMAAAAAELEAEAAQRRQRQRAWESVGGETAEDDDADADLEEAEGGDGASEEQQDEEQEEQEAGEAAAAAGGAGQSGGEGDEDEREQAAWSQELEQRMEEEDGEQAAEGDDSAEQQEEDGTYEKIKLQLRRRPCCPATAAALAAASLGLTQWDVDELIAYSKGAFNQQEIESLYKRFRALDRGRKGFITSAEFLAIPELSINPLAKRLAYMFESINFKELVGILATMRPAASREDKLRTMFHVYDVDGDGAISEEDMEIVLRQLAGSSLSDEELKSIIRKVMRNAAASDRGLTFAEYRAALEGQEIHLHVDVPIDD</sequence>
<reference evidence="11 12" key="1">
    <citation type="journal article" date="2018" name="Plant J.">
        <title>Genome sequences of Chlorella sorokiniana UTEX 1602 and Micractinium conductrix SAG 241.80: implications to maltose excretion by a green alga.</title>
        <authorList>
            <person name="Arriola M.B."/>
            <person name="Velmurugan N."/>
            <person name="Zhang Y."/>
            <person name="Plunkett M.H."/>
            <person name="Hondzo H."/>
            <person name="Barney B.M."/>
        </authorList>
    </citation>
    <scope>NUCLEOTIDE SEQUENCE [LARGE SCALE GENOMIC DNA]</scope>
    <source>
        <strain evidence="12">UTEX 1602</strain>
    </source>
</reference>
<dbReference type="GO" id="GO:0005509">
    <property type="term" value="F:calcium ion binding"/>
    <property type="evidence" value="ECO:0007669"/>
    <property type="project" value="InterPro"/>
</dbReference>
<evidence type="ECO:0000313" key="11">
    <source>
        <dbReference type="EMBL" id="PRW56329.1"/>
    </source>
</evidence>
<feature type="compositionally biased region" description="Low complexity" evidence="8">
    <location>
        <begin position="485"/>
        <end position="510"/>
    </location>
</feature>
<keyword evidence="5 9" id="KW-1133">Transmembrane helix</keyword>
<dbReference type="Pfam" id="PF13896">
    <property type="entry name" value="Glyco_transf_49"/>
    <property type="match status" value="1"/>
</dbReference>
<evidence type="ECO:0000256" key="9">
    <source>
        <dbReference type="SAM" id="Phobius"/>
    </source>
</evidence>
<keyword evidence="2 9" id="KW-0812">Transmembrane</keyword>
<dbReference type="SUPFAM" id="SSF47473">
    <property type="entry name" value="EF-hand"/>
    <property type="match status" value="1"/>
</dbReference>
<evidence type="ECO:0000256" key="2">
    <source>
        <dbReference type="ARBA" id="ARBA00022692"/>
    </source>
</evidence>
<evidence type="ECO:0000256" key="4">
    <source>
        <dbReference type="ARBA" id="ARBA00022968"/>
    </source>
</evidence>
<dbReference type="STRING" id="3076.A0A2P6TQL3"/>
<feature type="region of interest" description="Disordered" evidence="8">
    <location>
        <begin position="473"/>
        <end position="525"/>
    </location>
</feature>
<dbReference type="InterPro" id="IPR051292">
    <property type="entry name" value="Xyl/GlcA_transferase"/>
</dbReference>
<evidence type="ECO:0000313" key="12">
    <source>
        <dbReference type="Proteomes" id="UP000239899"/>
    </source>
</evidence>
<dbReference type="CDD" id="cd00051">
    <property type="entry name" value="EFh"/>
    <property type="match status" value="1"/>
</dbReference>
<keyword evidence="4" id="KW-0735">Signal-anchor</keyword>
<keyword evidence="3" id="KW-0106">Calcium</keyword>
<dbReference type="GO" id="GO:0042285">
    <property type="term" value="F:xylosyltransferase activity"/>
    <property type="evidence" value="ECO:0007669"/>
    <property type="project" value="TreeGrafter"/>
</dbReference>
<feature type="domain" description="EF-hand" evidence="10">
    <location>
        <begin position="1012"/>
        <end position="1047"/>
    </location>
</feature>
<gene>
    <name evidence="11" type="ORF">C2E21_4933</name>
</gene>
<dbReference type="SMART" id="SM00054">
    <property type="entry name" value="EFh"/>
    <property type="match status" value="2"/>
</dbReference>
<evidence type="ECO:0000256" key="5">
    <source>
        <dbReference type="ARBA" id="ARBA00022989"/>
    </source>
</evidence>
<dbReference type="PROSITE" id="PS50222">
    <property type="entry name" value="EF_HAND_2"/>
    <property type="match status" value="2"/>
</dbReference>
<feature type="compositionally biased region" description="Acidic residues" evidence="8">
    <location>
        <begin position="810"/>
        <end position="843"/>
    </location>
</feature>
<keyword evidence="12" id="KW-1185">Reference proteome</keyword>
<feature type="region of interest" description="Disordered" evidence="8">
    <location>
        <begin position="238"/>
        <end position="276"/>
    </location>
</feature>
<evidence type="ECO:0000256" key="8">
    <source>
        <dbReference type="SAM" id="MobiDB-lite"/>
    </source>
</evidence>
<dbReference type="PANTHER" id="PTHR12270">
    <property type="entry name" value="GLYCOSYLTRANSFERASE-RELATED"/>
    <property type="match status" value="1"/>
</dbReference>
<comment type="subcellular location">
    <subcellularLocation>
        <location evidence="1">Membrane</location>
        <topology evidence="1">Single-pass type II membrane protein</topology>
    </subcellularLocation>
</comment>
<evidence type="ECO:0000256" key="7">
    <source>
        <dbReference type="ARBA" id="ARBA00023180"/>
    </source>
</evidence>
<protein>
    <submittedName>
        <fullName evidence="11">Calcineurin subunit B</fullName>
    </submittedName>
</protein>
<dbReference type="Pfam" id="PF13499">
    <property type="entry name" value="EF-hand_7"/>
    <property type="match status" value="1"/>
</dbReference>
<dbReference type="PANTHER" id="PTHR12270:SF52">
    <property type="entry name" value="GLYCOSYLTRANSFERASE-LIKE PROTEIN GNT13-RELATED"/>
    <property type="match status" value="1"/>
</dbReference>
<comment type="caution">
    <text evidence="11">The sequence shown here is derived from an EMBL/GenBank/DDBJ whole genome shotgun (WGS) entry which is preliminary data.</text>
</comment>
<dbReference type="InterPro" id="IPR011992">
    <property type="entry name" value="EF-hand-dom_pair"/>
</dbReference>
<dbReference type="PROSITE" id="PS00018">
    <property type="entry name" value="EF_HAND_1"/>
    <property type="match status" value="1"/>
</dbReference>
<dbReference type="OrthoDB" id="191686at2759"/>
<dbReference type="Gene3D" id="1.10.238.10">
    <property type="entry name" value="EF-hand"/>
    <property type="match status" value="1"/>
</dbReference>
<dbReference type="InterPro" id="IPR002048">
    <property type="entry name" value="EF_hand_dom"/>
</dbReference>
<evidence type="ECO:0000259" key="10">
    <source>
        <dbReference type="PROSITE" id="PS50222"/>
    </source>
</evidence>
<keyword evidence="6 9" id="KW-0472">Membrane</keyword>
<dbReference type="Proteomes" id="UP000239899">
    <property type="component" value="Unassembled WGS sequence"/>
</dbReference>
<name>A0A2P6TQL3_CHLSO</name>
<feature type="region of interest" description="Disordered" evidence="8">
    <location>
        <begin position="164"/>
        <end position="193"/>
    </location>
</feature>
<evidence type="ECO:0000256" key="6">
    <source>
        <dbReference type="ARBA" id="ARBA00023136"/>
    </source>
</evidence>
<feature type="region of interest" description="Disordered" evidence="8">
    <location>
        <begin position="795"/>
        <end position="899"/>
    </location>
</feature>
<feature type="compositionally biased region" description="Acidic residues" evidence="8">
    <location>
        <begin position="878"/>
        <end position="899"/>
    </location>
</feature>
<accession>A0A2P6TQL3</accession>
<feature type="transmembrane region" description="Helical" evidence="9">
    <location>
        <begin position="63"/>
        <end position="81"/>
    </location>
</feature>
<evidence type="ECO:0000256" key="3">
    <source>
        <dbReference type="ARBA" id="ARBA00022837"/>
    </source>
</evidence>